<reference evidence="1 2" key="1">
    <citation type="submission" date="2014-04" db="EMBL/GenBank/DDBJ databases">
        <title>Evolutionary Origins and Diversification of the Mycorrhizal Mutualists.</title>
        <authorList>
            <consortium name="DOE Joint Genome Institute"/>
            <consortium name="Mycorrhizal Genomics Consortium"/>
            <person name="Kohler A."/>
            <person name="Kuo A."/>
            <person name="Nagy L.G."/>
            <person name="Floudas D."/>
            <person name="Copeland A."/>
            <person name="Barry K.W."/>
            <person name="Cichocki N."/>
            <person name="Veneault-Fourrey C."/>
            <person name="LaButti K."/>
            <person name="Lindquist E.A."/>
            <person name="Lipzen A."/>
            <person name="Lundell T."/>
            <person name="Morin E."/>
            <person name="Murat C."/>
            <person name="Riley R."/>
            <person name="Ohm R."/>
            <person name="Sun H."/>
            <person name="Tunlid A."/>
            <person name="Henrissat B."/>
            <person name="Grigoriev I.V."/>
            <person name="Hibbett D.S."/>
            <person name="Martin F."/>
        </authorList>
    </citation>
    <scope>NUCLEOTIDE SEQUENCE [LARGE SCALE GENOMIC DNA]</scope>
    <source>
        <strain evidence="1 2">Koide BX008</strain>
    </source>
</reference>
<protein>
    <submittedName>
        <fullName evidence="1">Uncharacterized protein</fullName>
    </submittedName>
</protein>
<dbReference type="HOGENOM" id="CLU_2941225_0_0_1"/>
<name>A0A0C2WNJ2_AMAMK</name>
<dbReference type="InParanoid" id="A0A0C2WNJ2"/>
<sequence>MFAIEGIASNLRQEVDSGNIRRADATQSLVATLWNNNPHYNYVICYVPHDYSFQGKQGVD</sequence>
<gene>
    <name evidence="1" type="ORF">M378DRAFT_334500</name>
</gene>
<evidence type="ECO:0000313" key="2">
    <source>
        <dbReference type="Proteomes" id="UP000054549"/>
    </source>
</evidence>
<accession>A0A0C2WNJ2</accession>
<keyword evidence="2" id="KW-1185">Reference proteome</keyword>
<organism evidence="1 2">
    <name type="scientific">Amanita muscaria (strain Koide BX008)</name>
    <dbReference type="NCBI Taxonomy" id="946122"/>
    <lineage>
        <taxon>Eukaryota</taxon>
        <taxon>Fungi</taxon>
        <taxon>Dikarya</taxon>
        <taxon>Basidiomycota</taxon>
        <taxon>Agaricomycotina</taxon>
        <taxon>Agaricomycetes</taxon>
        <taxon>Agaricomycetidae</taxon>
        <taxon>Agaricales</taxon>
        <taxon>Pluteineae</taxon>
        <taxon>Amanitaceae</taxon>
        <taxon>Amanita</taxon>
    </lineage>
</organism>
<dbReference type="OrthoDB" id="3685327at2759"/>
<dbReference type="EMBL" id="KN818342">
    <property type="protein sequence ID" value="KIL58271.1"/>
    <property type="molecule type" value="Genomic_DNA"/>
</dbReference>
<proteinExistence type="predicted"/>
<dbReference type="AlphaFoldDB" id="A0A0C2WNJ2"/>
<evidence type="ECO:0000313" key="1">
    <source>
        <dbReference type="EMBL" id="KIL58271.1"/>
    </source>
</evidence>
<dbReference type="Proteomes" id="UP000054549">
    <property type="component" value="Unassembled WGS sequence"/>
</dbReference>